<gene>
    <name evidence="3" type="ORF">BaRGS_00014028</name>
</gene>
<proteinExistence type="predicted"/>
<feature type="compositionally biased region" description="Pro residues" evidence="1">
    <location>
        <begin position="160"/>
        <end position="192"/>
    </location>
</feature>
<comment type="caution">
    <text evidence="3">The sequence shown here is derived from an EMBL/GenBank/DDBJ whole genome shotgun (WGS) entry which is preliminary data.</text>
</comment>
<dbReference type="EMBL" id="JACVVK020000081">
    <property type="protein sequence ID" value="KAK7494630.1"/>
    <property type="molecule type" value="Genomic_DNA"/>
</dbReference>
<keyword evidence="2" id="KW-1133">Transmembrane helix</keyword>
<reference evidence="3 4" key="1">
    <citation type="journal article" date="2023" name="Sci. Data">
        <title>Genome assembly of the Korean intertidal mud-creeper Batillaria attramentaria.</title>
        <authorList>
            <person name="Patra A.K."/>
            <person name="Ho P.T."/>
            <person name="Jun S."/>
            <person name="Lee S.J."/>
            <person name="Kim Y."/>
            <person name="Won Y.J."/>
        </authorList>
    </citation>
    <scope>NUCLEOTIDE SEQUENCE [LARGE SCALE GENOMIC DNA]</scope>
    <source>
        <strain evidence="3">Wonlab-2016</strain>
    </source>
</reference>
<evidence type="ECO:0000256" key="1">
    <source>
        <dbReference type="SAM" id="MobiDB-lite"/>
    </source>
</evidence>
<evidence type="ECO:0000313" key="4">
    <source>
        <dbReference type="Proteomes" id="UP001519460"/>
    </source>
</evidence>
<accession>A0ABD0L5E3</accession>
<protein>
    <submittedName>
        <fullName evidence="3">Uncharacterized protein</fullName>
    </submittedName>
</protein>
<feature type="transmembrane region" description="Helical" evidence="2">
    <location>
        <begin position="78"/>
        <end position="94"/>
    </location>
</feature>
<keyword evidence="2" id="KW-0812">Transmembrane</keyword>
<name>A0ABD0L5E3_9CAEN</name>
<evidence type="ECO:0000256" key="2">
    <source>
        <dbReference type="SAM" id="Phobius"/>
    </source>
</evidence>
<dbReference type="AlphaFoldDB" id="A0ABD0L5E3"/>
<dbReference type="Proteomes" id="UP001519460">
    <property type="component" value="Unassembled WGS sequence"/>
</dbReference>
<feature type="compositionally biased region" description="Low complexity" evidence="1">
    <location>
        <begin position="203"/>
        <end position="219"/>
    </location>
</feature>
<sequence length="219" mass="23803">MTRSESSAKLVTSMPSPDSDVTYYKPVDPFHSAPDAAVYDGPVYPSPLEPYAYTADNTLCSQSVNPFAQVLSGDRERLGLFFLLFIGAFMSAMWRRHVYMQRNRVFATQAATIRVHTTHASAAYPAPPGGTNTVYPTTVIRPHGVQQPLPPGQLFSYTQPQPPPYGFNVPPNPPTYSNPAYPPPSYSNPPPSYQSATAPGMEPQPADPFAQAAAYKSSS</sequence>
<keyword evidence="4" id="KW-1185">Reference proteome</keyword>
<keyword evidence="2" id="KW-0472">Membrane</keyword>
<feature type="region of interest" description="Disordered" evidence="1">
    <location>
        <begin position="143"/>
        <end position="219"/>
    </location>
</feature>
<evidence type="ECO:0000313" key="3">
    <source>
        <dbReference type="EMBL" id="KAK7494630.1"/>
    </source>
</evidence>
<organism evidence="3 4">
    <name type="scientific">Batillaria attramentaria</name>
    <dbReference type="NCBI Taxonomy" id="370345"/>
    <lineage>
        <taxon>Eukaryota</taxon>
        <taxon>Metazoa</taxon>
        <taxon>Spiralia</taxon>
        <taxon>Lophotrochozoa</taxon>
        <taxon>Mollusca</taxon>
        <taxon>Gastropoda</taxon>
        <taxon>Caenogastropoda</taxon>
        <taxon>Sorbeoconcha</taxon>
        <taxon>Cerithioidea</taxon>
        <taxon>Batillariidae</taxon>
        <taxon>Batillaria</taxon>
    </lineage>
</organism>